<dbReference type="Gene3D" id="1.10.3210.10">
    <property type="entry name" value="Hypothetical protein af1432"/>
    <property type="match status" value="1"/>
</dbReference>
<dbReference type="Pfam" id="PF08668">
    <property type="entry name" value="HDOD"/>
    <property type="match status" value="1"/>
</dbReference>
<evidence type="ECO:0000313" key="2">
    <source>
        <dbReference type="EMBL" id="BAO30383.1"/>
    </source>
</evidence>
<sequence length="288" mass="31654">MAGQTPDSAPQEQQDLDRLAREIGIPPCPAILGRFSAEMHRPEPDMRKLADLIATDIALSAALLKLVNSPFYGLRTKATNPQQALSIIGLRAAANLVTGLILRHAFPASGSALMERFWEQSARIAAAALVTARRIRGIDLDEAHTYALFRDCGMPVMISKFGDYGHVIDRLEHVPGVQVMAVEQTDYQYSHARVGYALARGWLLPEPFCRAILYHHDFEKVATGRREVEPANRKLVAFGLLMEQIAAFRSGGGVCPDWESGEKFVLETLAITPEEIIAIAQEPELEAG</sequence>
<gene>
    <name evidence="2" type="ORF">SUTH_02601</name>
</gene>
<name>W0SKL1_9PROT</name>
<dbReference type="InterPro" id="IPR013976">
    <property type="entry name" value="HDOD"/>
</dbReference>
<evidence type="ECO:0000259" key="1">
    <source>
        <dbReference type="PROSITE" id="PS51833"/>
    </source>
</evidence>
<accession>W0SKL1</accession>
<protein>
    <submittedName>
        <fullName evidence="2">Putative signal transduction protein</fullName>
    </submittedName>
</protein>
<dbReference type="HOGENOM" id="CLU_048246_2_1_4"/>
<dbReference type="PROSITE" id="PS51833">
    <property type="entry name" value="HDOD"/>
    <property type="match status" value="1"/>
</dbReference>
<dbReference type="STRING" id="1223802.SUTH_02601"/>
<feature type="domain" description="HDOD" evidence="1">
    <location>
        <begin position="25"/>
        <end position="218"/>
    </location>
</feature>
<keyword evidence="3" id="KW-1185">Reference proteome</keyword>
<dbReference type="Proteomes" id="UP000031637">
    <property type="component" value="Chromosome"/>
</dbReference>
<dbReference type="AlphaFoldDB" id="W0SKL1"/>
<dbReference type="SUPFAM" id="SSF109604">
    <property type="entry name" value="HD-domain/PDEase-like"/>
    <property type="match status" value="1"/>
</dbReference>
<dbReference type="KEGG" id="shd:SUTH_02601"/>
<proteinExistence type="predicted"/>
<dbReference type="PANTHER" id="PTHR33525:SF6">
    <property type="entry name" value="HDOD DOMAIN-CONTAINING PROTEIN"/>
    <property type="match status" value="1"/>
</dbReference>
<organism evidence="2 3">
    <name type="scientific">Sulfuritalea hydrogenivorans sk43H</name>
    <dbReference type="NCBI Taxonomy" id="1223802"/>
    <lineage>
        <taxon>Bacteria</taxon>
        <taxon>Pseudomonadati</taxon>
        <taxon>Pseudomonadota</taxon>
        <taxon>Betaproteobacteria</taxon>
        <taxon>Nitrosomonadales</taxon>
        <taxon>Sterolibacteriaceae</taxon>
        <taxon>Sulfuritalea</taxon>
    </lineage>
</organism>
<reference evidence="2 3" key="1">
    <citation type="journal article" date="2014" name="Syst. Appl. Microbiol.">
        <title>Complete genomes of freshwater sulfur oxidizers Sulfuricella denitrificans skB26 and Sulfuritalea hydrogenivorans sk43H: genetic insights into the sulfur oxidation pathway of betaproteobacteria.</title>
        <authorList>
            <person name="Watanabe T."/>
            <person name="Kojima H."/>
            <person name="Fukui M."/>
        </authorList>
    </citation>
    <scope>NUCLEOTIDE SEQUENCE [LARGE SCALE GENOMIC DNA]</scope>
    <source>
        <strain evidence="2">DSM22779</strain>
    </source>
</reference>
<evidence type="ECO:0000313" key="3">
    <source>
        <dbReference type="Proteomes" id="UP000031637"/>
    </source>
</evidence>
<dbReference type="PANTHER" id="PTHR33525">
    <property type="match status" value="1"/>
</dbReference>
<dbReference type="InterPro" id="IPR052340">
    <property type="entry name" value="RNase_Y/CdgJ"/>
</dbReference>
<dbReference type="EMBL" id="AP012547">
    <property type="protein sequence ID" value="BAO30383.1"/>
    <property type="molecule type" value="Genomic_DNA"/>
</dbReference>